<keyword evidence="2" id="KW-1185">Reference proteome</keyword>
<evidence type="ECO:0008006" key="3">
    <source>
        <dbReference type="Google" id="ProtNLM"/>
    </source>
</evidence>
<name>A0A917HEJ9_9BACL</name>
<dbReference type="Proteomes" id="UP000600247">
    <property type="component" value="Unassembled WGS sequence"/>
</dbReference>
<gene>
    <name evidence="1" type="ORF">GCM10010918_36190</name>
</gene>
<protein>
    <recommendedName>
        <fullName evidence="3">Pectate lyase superfamily protein domain-containing protein</fullName>
    </recommendedName>
</protein>
<dbReference type="AlphaFoldDB" id="A0A917HEJ9"/>
<dbReference type="SUPFAM" id="SSF51126">
    <property type="entry name" value="Pectin lyase-like"/>
    <property type="match status" value="2"/>
</dbReference>
<dbReference type="EMBL" id="BMHY01000007">
    <property type="protein sequence ID" value="GGG76425.1"/>
    <property type="molecule type" value="Genomic_DNA"/>
</dbReference>
<reference evidence="1 2" key="1">
    <citation type="journal article" date="2014" name="Int. J. Syst. Evol. Microbiol.">
        <title>Complete genome sequence of Corynebacterium casei LMG S-19264T (=DSM 44701T), isolated from a smear-ripened cheese.</title>
        <authorList>
            <consortium name="US DOE Joint Genome Institute (JGI-PGF)"/>
            <person name="Walter F."/>
            <person name="Albersmeier A."/>
            <person name="Kalinowski J."/>
            <person name="Ruckert C."/>
        </authorList>
    </citation>
    <scope>NUCLEOTIDE SEQUENCE [LARGE SCALE GENOMIC DNA]</scope>
    <source>
        <strain evidence="1 2">CGMCC 1.15286</strain>
    </source>
</reference>
<organism evidence="1 2">
    <name type="scientific">Paenibacillus radicis</name>
    <name type="common">ex Gao et al. 2016</name>
    <dbReference type="NCBI Taxonomy" id="1737354"/>
    <lineage>
        <taxon>Bacteria</taxon>
        <taxon>Bacillati</taxon>
        <taxon>Bacillota</taxon>
        <taxon>Bacilli</taxon>
        <taxon>Bacillales</taxon>
        <taxon>Paenibacillaceae</taxon>
        <taxon>Paenibacillus</taxon>
    </lineage>
</organism>
<dbReference type="RefSeq" id="WP_188890601.1">
    <property type="nucleotide sequence ID" value="NZ_BMHY01000007.1"/>
</dbReference>
<dbReference type="InterPro" id="IPR011050">
    <property type="entry name" value="Pectin_lyase_fold/virulence"/>
</dbReference>
<sequence>MAGIDDFGNNIVQKGADPTGSKDSSAAIVAAMGAGSDIIFIPKGVYAVKKNITIPANKRLLFANNARLKPDKGIVLTINGSIDAGTHDWIFDITAGGLFNGAAQIDYVYPHWFGAKGDKTTDDTAAMQAALQFCNSSYKLFLPLGEYRIRQTLISYSRGIVSATGPYVDGEQYGAILQWDPIDTKTDLLPCLKIQTAGISAVFENFTVHGMIQYNRRYLSKWIDKKLFDQDLYEMFAVGPAAIEIAGNATPIFRNVRTRFVKVGQLLNNNTGHVTSYDCNWSGLIGVYCRLNNGDYFYQGGNISGEFCGILLGTLLVAGHRGGIGVQITRVHLGFSPYGIYQCIDSGLNDYNSVSDVNGLSGILMSAQFEQCGEAAIRLLPKSISFNLKTFGFGFSWSRPDYTDNESDWQYALPDDLKPISEKQKYAAWFGALQTTAVFGDTLNKLMKSTNKGALGSAYINRISNITGILDLSGLSINDIVVKEKIAPFYTSDDLKSRMKERDTRSFVPIAPANLLKNPEVLDNWRVGNGGKLSIVSASELPVPVTDEMKRIIGNNIKIIKLTPDGVNEPSLQIDFNAPSLPLNVGSNRPLAMQYFVLPTTPTSFTYYASRGRIEGEGTNIYDDVIGTEQLGWLRMLGREQGIPSGLANRLSFYVLSKTNPTYFAGVMVSYDHVSSYSPVPYLYADKSLEIGGPGNGLILTDEASGIRYQLIVRNGVLTLAAL</sequence>
<dbReference type="Gene3D" id="2.160.20.10">
    <property type="entry name" value="Single-stranded right-handed beta-helix, Pectin lyase-like"/>
    <property type="match status" value="2"/>
</dbReference>
<comment type="caution">
    <text evidence="1">The sequence shown here is derived from an EMBL/GenBank/DDBJ whole genome shotgun (WGS) entry which is preliminary data.</text>
</comment>
<accession>A0A917HEJ9</accession>
<evidence type="ECO:0000313" key="2">
    <source>
        <dbReference type="Proteomes" id="UP000600247"/>
    </source>
</evidence>
<evidence type="ECO:0000313" key="1">
    <source>
        <dbReference type="EMBL" id="GGG76425.1"/>
    </source>
</evidence>
<dbReference type="InterPro" id="IPR012334">
    <property type="entry name" value="Pectin_lyas_fold"/>
</dbReference>
<proteinExistence type="predicted"/>